<sequence length="69" mass="8162">MLQLTANVILSTWTKHLFVPVLQLKIKALEILLLDVLLYLTRWSEYFSKSTTDRNTFFLLNSHSLYMLD</sequence>
<reference evidence="1 2" key="1">
    <citation type="journal article" date="2014" name="Genome Biol. Evol.">
        <title>The secreted proteins of Achlya hypogyna and Thraustotheca clavata identify the ancestral oomycete secretome and reveal gene acquisitions by horizontal gene transfer.</title>
        <authorList>
            <person name="Misner I."/>
            <person name="Blouin N."/>
            <person name="Leonard G."/>
            <person name="Richards T.A."/>
            <person name="Lane C.E."/>
        </authorList>
    </citation>
    <scope>NUCLEOTIDE SEQUENCE [LARGE SCALE GENOMIC DNA]</scope>
    <source>
        <strain evidence="1 2">ATCC 34112</strain>
    </source>
</reference>
<protein>
    <submittedName>
        <fullName evidence="1">Uncharacterized protein</fullName>
    </submittedName>
</protein>
<name>A0A1W0A579_9STRA</name>
<comment type="caution">
    <text evidence="1">The sequence shown here is derived from an EMBL/GenBank/DDBJ whole genome shotgun (WGS) entry which is preliminary data.</text>
</comment>
<keyword evidence="2" id="KW-1185">Reference proteome</keyword>
<accession>A0A1W0A579</accession>
<dbReference type="EMBL" id="JNBS01000457">
    <property type="protein sequence ID" value="OQS05436.1"/>
    <property type="molecule type" value="Genomic_DNA"/>
</dbReference>
<dbReference type="Proteomes" id="UP000243217">
    <property type="component" value="Unassembled WGS sequence"/>
</dbReference>
<gene>
    <name evidence="1" type="ORF">THRCLA_20618</name>
</gene>
<organism evidence="1 2">
    <name type="scientific">Thraustotheca clavata</name>
    <dbReference type="NCBI Taxonomy" id="74557"/>
    <lineage>
        <taxon>Eukaryota</taxon>
        <taxon>Sar</taxon>
        <taxon>Stramenopiles</taxon>
        <taxon>Oomycota</taxon>
        <taxon>Saprolegniomycetes</taxon>
        <taxon>Saprolegniales</taxon>
        <taxon>Achlyaceae</taxon>
        <taxon>Thraustotheca</taxon>
    </lineage>
</organism>
<evidence type="ECO:0000313" key="1">
    <source>
        <dbReference type="EMBL" id="OQS05436.1"/>
    </source>
</evidence>
<proteinExistence type="predicted"/>
<dbReference type="AlphaFoldDB" id="A0A1W0A579"/>
<evidence type="ECO:0000313" key="2">
    <source>
        <dbReference type="Proteomes" id="UP000243217"/>
    </source>
</evidence>